<evidence type="ECO:0000313" key="2">
    <source>
        <dbReference type="EnsemblPlants" id="TraesCS4D02G107900.1"/>
    </source>
</evidence>
<dbReference type="PANTHER" id="PTHR33074:SF50">
    <property type="entry name" value="DUF1618 DOMAIN-CONTAINING PROTEIN"/>
    <property type="match status" value="1"/>
</dbReference>
<dbReference type="PANTHER" id="PTHR33074">
    <property type="entry name" value="EXPRESSED PROTEIN-RELATED"/>
    <property type="match status" value="1"/>
</dbReference>
<name>A0A3B6JGG5_WHEAT</name>
<dbReference type="KEGG" id="taes:123096395"/>
<sequence length="459" mass="50510">MDSELADFAASYFGEEEAVKKPDSSPSAGERKVLILHRPTITQDPPFLNPPTYGYPDGGGDQPSFVLIEPHAYFADRLNATTADCGLEGLGLRGKIKVTFCTAQPPQVSYLCVHATDYDHTAFAYPPHIVATETEGGLVLLSVVVGGRPSYASPRLKQHYFVYNASVPELKHIKQPGDDHPVNDHSFAIVSNGKPDCTFVLAAQADRFGHGNPSHLCLYQSGTNSWSKVLVNVDSVPYQLTTYKAITIKGDLGLVAWVDLSHMITFCNVLDKSPKLRFLRLPTEPQYAIGSPAVRDVSLLNGSIRFVELLHHNHGWKATIWSIKTGVFSKKAWHIHHELELDSSNIPEPSLPKLNVHEGVTAQPTLSTLDIGLPKLSLQDDCILYLLAKIDYRDMEHTAWVLAVDMKNKTVKRVAEFSPKRSIALSTGYDSSRISKYLKVGPGKGVNTEMTCDPPLARS</sequence>
<dbReference type="STRING" id="4565.A0A3B6JGG5"/>
<evidence type="ECO:0000313" key="3">
    <source>
        <dbReference type="Proteomes" id="UP000019116"/>
    </source>
</evidence>
<dbReference type="AlphaFoldDB" id="A0A3B6JGG5"/>
<dbReference type="Gramene" id="TraesCS4D02G107900.1">
    <property type="protein sequence ID" value="TraesCS4D02G107900.1"/>
    <property type="gene ID" value="TraesCS4D02G107900"/>
</dbReference>
<evidence type="ECO:0000259" key="1">
    <source>
        <dbReference type="Pfam" id="PF07762"/>
    </source>
</evidence>
<accession>A0A3B6JGG5</accession>
<reference evidence="2" key="2">
    <citation type="submission" date="2018-10" db="UniProtKB">
        <authorList>
            <consortium name="EnsemblPlants"/>
        </authorList>
    </citation>
    <scope>IDENTIFICATION</scope>
</reference>
<protein>
    <recommendedName>
        <fullName evidence="1">DUF1618 domain-containing protein</fullName>
    </recommendedName>
</protein>
<organism evidence="2">
    <name type="scientific">Triticum aestivum</name>
    <name type="common">Wheat</name>
    <dbReference type="NCBI Taxonomy" id="4565"/>
    <lineage>
        <taxon>Eukaryota</taxon>
        <taxon>Viridiplantae</taxon>
        <taxon>Streptophyta</taxon>
        <taxon>Embryophyta</taxon>
        <taxon>Tracheophyta</taxon>
        <taxon>Spermatophyta</taxon>
        <taxon>Magnoliopsida</taxon>
        <taxon>Liliopsida</taxon>
        <taxon>Poales</taxon>
        <taxon>Poaceae</taxon>
        <taxon>BOP clade</taxon>
        <taxon>Pooideae</taxon>
        <taxon>Triticodae</taxon>
        <taxon>Triticeae</taxon>
        <taxon>Triticinae</taxon>
        <taxon>Triticum</taxon>
    </lineage>
</organism>
<dbReference type="OMA" id="DMEHTAW"/>
<gene>
    <name evidence="2" type="primary">LOC123096395</name>
</gene>
<dbReference type="GeneID" id="123096395"/>
<dbReference type="EnsemblPlants" id="TraesCS4D02G107900.1">
    <property type="protein sequence ID" value="TraesCS4D02G107900.1"/>
    <property type="gene ID" value="TraesCS4D02G107900"/>
</dbReference>
<dbReference type="Pfam" id="PF07762">
    <property type="entry name" value="DUF1618"/>
    <property type="match status" value="1"/>
</dbReference>
<dbReference type="Proteomes" id="UP000019116">
    <property type="component" value="Chromosome 4D"/>
</dbReference>
<dbReference type="InterPro" id="IPR011676">
    <property type="entry name" value="DUF1618"/>
</dbReference>
<dbReference type="Gramene" id="TraesPARA_EIv1.0_1430050.1">
    <property type="protein sequence ID" value="TraesPARA_EIv1.0_1430050.1.CDS"/>
    <property type="gene ID" value="TraesPARA_EIv1.0_1430050"/>
</dbReference>
<reference evidence="2" key="1">
    <citation type="submission" date="2018-08" db="EMBL/GenBank/DDBJ databases">
        <authorList>
            <person name="Rossello M."/>
        </authorList>
    </citation>
    <scope>NUCLEOTIDE SEQUENCE [LARGE SCALE GENOMIC DNA]</scope>
    <source>
        <strain evidence="2">cv. Chinese Spring</strain>
    </source>
</reference>
<feature type="domain" description="DUF1618" evidence="1">
    <location>
        <begin position="257"/>
        <end position="367"/>
    </location>
</feature>
<dbReference type="RefSeq" id="XP_044374065.1">
    <property type="nucleotide sequence ID" value="XM_044518130.1"/>
</dbReference>
<keyword evidence="3" id="KW-1185">Reference proteome</keyword>
<dbReference type="Gramene" id="TraesCLE_scaffold_124921_01G000200.1">
    <property type="protein sequence ID" value="TraesCLE_scaffold_124921_01G000200.1"/>
    <property type="gene ID" value="TraesCLE_scaffold_124921_01G000200"/>
</dbReference>
<dbReference type="Gramene" id="TraesCS4D03G0214600.1">
    <property type="protein sequence ID" value="TraesCS4D03G0214600.1.CDS"/>
    <property type="gene ID" value="TraesCS4D03G0214600"/>
</dbReference>
<proteinExistence type="predicted"/>